<feature type="domain" description="AAA" evidence="1">
    <location>
        <begin position="116"/>
        <end position="294"/>
    </location>
</feature>
<dbReference type="InterPro" id="IPR027417">
    <property type="entry name" value="P-loop_NTPase"/>
</dbReference>
<name>A0ABV8DAI7_9BURK</name>
<comment type="caution">
    <text evidence="2">The sequence shown here is derived from an EMBL/GenBank/DDBJ whole genome shotgun (WGS) entry which is preliminary data.</text>
</comment>
<evidence type="ECO:0000259" key="1">
    <source>
        <dbReference type="Pfam" id="PF13614"/>
    </source>
</evidence>
<dbReference type="Gene3D" id="3.40.50.300">
    <property type="entry name" value="P-loop containing nucleotide triphosphate hydrolases"/>
    <property type="match status" value="1"/>
</dbReference>
<dbReference type="RefSeq" id="WP_055397606.1">
    <property type="nucleotide sequence ID" value="NZ_JAMXAX010000137.1"/>
</dbReference>
<dbReference type="InterPro" id="IPR025669">
    <property type="entry name" value="AAA_dom"/>
</dbReference>
<proteinExistence type="predicted"/>
<sequence length="401" mass="44131">MNTASKTSRKLSAKRSWTLQDLEDIEERVGQTIDLVRDAMLAPDSVKSAPTFSSAQLLSFCGIDKSKFNYRLSKGNLPDGMRGDATRRRFTLSELQQWVRACRPNKQRPVGAQGCVISVVNFKGGVGKTSNAVTLAQGLSLRGHSVLVIDMDAQASMTNLMGVVGDQDGGGDDDRTVLPLLVGAEPNIDYAVQTSYWAGIDVVAADLGLYSAEFALPSRQKDNPNFEFWHVLRDGLHTARENYDVVIIDTPPSLSYTTVNAILASDGLVMPLPPSQLDFLSSAQFWSLINDLLTQLITKRGGTKEFAFIDVLLSKVDTNDPSCSVVREWIQAAYTDAVIPIEIPKTTATSSASAEFGTIYDLDVSKVNARTYRRAFEAYERMAELIEEQIITWWSREGAQK</sequence>
<dbReference type="CDD" id="cd02042">
    <property type="entry name" value="ParAB_family"/>
    <property type="match status" value="1"/>
</dbReference>
<dbReference type="Proteomes" id="UP001595693">
    <property type="component" value="Unassembled WGS sequence"/>
</dbReference>
<evidence type="ECO:0000313" key="2">
    <source>
        <dbReference type="EMBL" id="MFC3935506.1"/>
    </source>
</evidence>
<organism evidence="2 3">
    <name type="scientific">Acidovorax facilis</name>
    <dbReference type="NCBI Taxonomy" id="12917"/>
    <lineage>
        <taxon>Bacteria</taxon>
        <taxon>Pseudomonadati</taxon>
        <taxon>Pseudomonadota</taxon>
        <taxon>Betaproteobacteria</taxon>
        <taxon>Burkholderiales</taxon>
        <taxon>Comamonadaceae</taxon>
        <taxon>Acidovorax</taxon>
    </lineage>
</organism>
<keyword evidence="3" id="KW-1185">Reference proteome</keyword>
<reference evidence="3" key="1">
    <citation type="journal article" date="2019" name="Int. J. Syst. Evol. Microbiol.">
        <title>The Global Catalogue of Microorganisms (GCM) 10K type strain sequencing project: providing services to taxonomists for standard genome sequencing and annotation.</title>
        <authorList>
            <consortium name="The Broad Institute Genomics Platform"/>
            <consortium name="The Broad Institute Genome Sequencing Center for Infectious Disease"/>
            <person name="Wu L."/>
            <person name="Ma J."/>
        </authorList>
    </citation>
    <scope>NUCLEOTIDE SEQUENCE [LARGE SCALE GENOMIC DNA]</scope>
    <source>
        <strain evidence="3">CCUG 2113</strain>
    </source>
</reference>
<dbReference type="Pfam" id="PF13614">
    <property type="entry name" value="AAA_31"/>
    <property type="match status" value="1"/>
</dbReference>
<dbReference type="PANTHER" id="PTHR13696:SF52">
    <property type="entry name" value="PARA FAMILY PROTEIN CT_582"/>
    <property type="match status" value="1"/>
</dbReference>
<dbReference type="EMBL" id="JBHSAJ010000035">
    <property type="protein sequence ID" value="MFC3935506.1"/>
    <property type="molecule type" value="Genomic_DNA"/>
</dbReference>
<dbReference type="InterPro" id="IPR050678">
    <property type="entry name" value="DNA_Partitioning_ATPase"/>
</dbReference>
<protein>
    <submittedName>
        <fullName evidence="2">AAA family ATPase</fullName>
    </submittedName>
</protein>
<accession>A0ABV8DAI7</accession>
<dbReference type="SUPFAM" id="SSF52540">
    <property type="entry name" value="P-loop containing nucleoside triphosphate hydrolases"/>
    <property type="match status" value="1"/>
</dbReference>
<gene>
    <name evidence="2" type="ORF">ACFOW3_12860</name>
</gene>
<dbReference type="PANTHER" id="PTHR13696">
    <property type="entry name" value="P-LOOP CONTAINING NUCLEOSIDE TRIPHOSPHATE HYDROLASE"/>
    <property type="match status" value="1"/>
</dbReference>
<evidence type="ECO:0000313" key="3">
    <source>
        <dbReference type="Proteomes" id="UP001595693"/>
    </source>
</evidence>